<evidence type="ECO:0000256" key="15">
    <source>
        <dbReference type="SAM" id="Coils"/>
    </source>
</evidence>
<dbReference type="Proteomes" id="UP000094070">
    <property type="component" value="Unassembled WGS sequence"/>
</dbReference>
<feature type="domain" description="HAMP" evidence="18">
    <location>
        <begin position="184"/>
        <end position="236"/>
    </location>
</feature>
<dbReference type="STRING" id="1188252.A1QC_01265"/>
<evidence type="ECO:0000256" key="10">
    <source>
        <dbReference type="ARBA" id="ARBA00022840"/>
    </source>
</evidence>
<dbReference type="InterPro" id="IPR003660">
    <property type="entry name" value="HAMP_dom"/>
</dbReference>
<dbReference type="CDD" id="cd22899">
    <property type="entry name" value="NarQ_sensor"/>
    <property type="match status" value="1"/>
</dbReference>
<evidence type="ECO:0000256" key="8">
    <source>
        <dbReference type="ARBA" id="ARBA00022741"/>
    </source>
</evidence>
<evidence type="ECO:0000259" key="17">
    <source>
        <dbReference type="PROSITE" id="PS50109"/>
    </source>
</evidence>
<evidence type="ECO:0000256" key="14">
    <source>
        <dbReference type="PIRNR" id="PIRNR003167"/>
    </source>
</evidence>
<gene>
    <name evidence="19" type="ORF">A1QC_01265</name>
</gene>
<dbReference type="Pfam" id="PF02518">
    <property type="entry name" value="HATPase_c"/>
    <property type="match status" value="1"/>
</dbReference>
<organism evidence="19 20">
    <name type="scientific">Vibrio rumoiensis 1S-45</name>
    <dbReference type="NCBI Taxonomy" id="1188252"/>
    <lineage>
        <taxon>Bacteria</taxon>
        <taxon>Pseudomonadati</taxon>
        <taxon>Pseudomonadota</taxon>
        <taxon>Gammaproteobacteria</taxon>
        <taxon>Vibrionales</taxon>
        <taxon>Vibrionaceae</taxon>
        <taxon>Vibrio</taxon>
    </lineage>
</organism>
<keyword evidence="4 14" id="KW-0997">Cell inner membrane</keyword>
<evidence type="ECO:0000256" key="11">
    <source>
        <dbReference type="ARBA" id="ARBA00022989"/>
    </source>
</evidence>
<dbReference type="Pfam" id="PF07730">
    <property type="entry name" value="HisKA_3"/>
    <property type="match status" value="1"/>
</dbReference>
<evidence type="ECO:0000256" key="4">
    <source>
        <dbReference type="ARBA" id="ARBA00022519"/>
    </source>
</evidence>
<dbReference type="InterPro" id="IPR036890">
    <property type="entry name" value="HATPase_C_sf"/>
</dbReference>
<dbReference type="CDD" id="cd16917">
    <property type="entry name" value="HATPase_UhpB-NarQ-NarX-like"/>
    <property type="match status" value="1"/>
</dbReference>
<keyword evidence="13 14" id="KW-0472">Membrane</keyword>
<keyword evidence="11 16" id="KW-1133">Transmembrane helix</keyword>
<dbReference type="InterPro" id="IPR011712">
    <property type="entry name" value="Sig_transdc_His_kin_sub3_dim/P"/>
</dbReference>
<evidence type="ECO:0000256" key="16">
    <source>
        <dbReference type="SAM" id="Phobius"/>
    </source>
</evidence>
<dbReference type="InterPro" id="IPR003594">
    <property type="entry name" value="HATPase_dom"/>
</dbReference>
<dbReference type="InterPro" id="IPR016380">
    <property type="entry name" value="Sig_transdc_His_kin_NarX/NarQ"/>
</dbReference>
<evidence type="ECO:0000313" key="20">
    <source>
        <dbReference type="Proteomes" id="UP000094070"/>
    </source>
</evidence>
<comment type="caution">
    <text evidence="19">The sequence shown here is derived from an EMBL/GenBank/DDBJ whole genome shotgun (WGS) entry which is preliminary data.</text>
</comment>
<keyword evidence="9 14" id="KW-0418">Kinase</keyword>
<evidence type="ECO:0000256" key="1">
    <source>
        <dbReference type="ARBA" id="ARBA00000085"/>
    </source>
</evidence>
<dbReference type="AlphaFoldDB" id="A0A1E5E2W1"/>
<keyword evidence="5" id="KW-0597">Phosphoprotein</keyword>
<dbReference type="Gene3D" id="1.20.5.1930">
    <property type="match status" value="1"/>
</dbReference>
<dbReference type="NCBIfam" id="NF008184">
    <property type="entry name" value="PRK10935.1"/>
    <property type="match status" value="1"/>
</dbReference>
<dbReference type="SUPFAM" id="SSF55874">
    <property type="entry name" value="ATPase domain of HSP90 chaperone/DNA topoisomerase II/histidine kinase"/>
    <property type="match status" value="1"/>
</dbReference>
<keyword evidence="3 14" id="KW-1003">Cell membrane</keyword>
<dbReference type="PANTHER" id="PTHR24421:SF10">
    <property type="entry name" value="NITRATE_NITRITE SENSOR PROTEIN NARQ"/>
    <property type="match status" value="1"/>
</dbReference>
<dbReference type="PANTHER" id="PTHR24421">
    <property type="entry name" value="NITRATE/NITRITE SENSOR PROTEIN NARX-RELATED"/>
    <property type="match status" value="1"/>
</dbReference>
<protein>
    <recommendedName>
        <fullName evidence="14">Sensor protein</fullName>
        <ecNumber evidence="14">2.7.13.3</ecNumber>
    </recommendedName>
</protein>
<evidence type="ECO:0000256" key="6">
    <source>
        <dbReference type="ARBA" id="ARBA00022679"/>
    </source>
</evidence>
<feature type="transmembrane region" description="Helical" evidence="16">
    <location>
        <begin position="159"/>
        <end position="179"/>
    </location>
</feature>
<dbReference type="eggNOG" id="COG3850">
    <property type="taxonomic scope" value="Bacteria"/>
</dbReference>
<dbReference type="Gene3D" id="6.10.340.10">
    <property type="match status" value="1"/>
</dbReference>
<dbReference type="GO" id="GO:0005886">
    <property type="term" value="C:plasma membrane"/>
    <property type="evidence" value="ECO:0007669"/>
    <property type="project" value="UniProtKB-SubCell"/>
</dbReference>
<dbReference type="GO" id="GO:0005524">
    <property type="term" value="F:ATP binding"/>
    <property type="evidence" value="ECO:0007669"/>
    <property type="project" value="UniProtKB-UniRule"/>
</dbReference>
<dbReference type="Gene3D" id="3.30.565.10">
    <property type="entry name" value="Histidine kinase-like ATPase, C-terminal domain"/>
    <property type="match status" value="1"/>
</dbReference>
<accession>A0A1E5E2W1</accession>
<keyword evidence="15" id="KW-0175">Coiled coil</keyword>
<evidence type="ECO:0000259" key="18">
    <source>
        <dbReference type="PROSITE" id="PS50885"/>
    </source>
</evidence>
<keyword evidence="10 14" id="KW-0067">ATP-binding</keyword>
<evidence type="ECO:0000256" key="5">
    <source>
        <dbReference type="ARBA" id="ARBA00022553"/>
    </source>
</evidence>
<dbReference type="SUPFAM" id="SSF158472">
    <property type="entry name" value="HAMP domain-like"/>
    <property type="match status" value="1"/>
</dbReference>
<keyword evidence="6 14" id="KW-0808">Transferase</keyword>
<dbReference type="InterPro" id="IPR029095">
    <property type="entry name" value="NarX-like_N"/>
</dbReference>
<comment type="subcellular location">
    <subcellularLocation>
        <location evidence="2">Cell inner membrane</location>
        <topology evidence="2">Multi-pass membrane protein</topology>
    </subcellularLocation>
</comment>
<dbReference type="InterPro" id="IPR042295">
    <property type="entry name" value="NarX-like_N_sf"/>
</dbReference>
<dbReference type="InterPro" id="IPR050482">
    <property type="entry name" value="Sensor_HK_TwoCompSys"/>
</dbReference>
<name>A0A1E5E2W1_9VIBR</name>
<dbReference type="EMBL" id="AJYK02000061">
    <property type="protein sequence ID" value="OEF25539.1"/>
    <property type="molecule type" value="Genomic_DNA"/>
</dbReference>
<dbReference type="PROSITE" id="PS50885">
    <property type="entry name" value="HAMP"/>
    <property type="match status" value="1"/>
</dbReference>
<dbReference type="InterPro" id="IPR005467">
    <property type="entry name" value="His_kinase_dom"/>
</dbReference>
<dbReference type="OrthoDB" id="9811306at2"/>
<dbReference type="CDD" id="cd06225">
    <property type="entry name" value="HAMP"/>
    <property type="match status" value="1"/>
</dbReference>
<evidence type="ECO:0000256" key="12">
    <source>
        <dbReference type="ARBA" id="ARBA00023012"/>
    </source>
</evidence>
<dbReference type="EC" id="2.7.13.3" evidence="14"/>
<evidence type="ECO:0000313" key="19">
    <source>
        <dbReference type="EMBL" id="OEF25539.1"/>
    </source>
</evidence>
<dbReference type="Pfam" id="PF13675">
    <property type="entry name" value="PilJ"/>
    <property type="match status" value="1"/>
</dbReference>
<dbReference type="RefSeq" id="WP_017024640.1">
    <property type="nucleotide sequence ID" value="NZ_AJYK02000061.1"/>
</dbReference>
<dbReference type="PIRSF" id="PIRSF003167">
    <property type="entry name" value="STHK_NarX/NarQ"/>
    <property type="match status" value="1"/>
</dbReference>
<keyword evidence="7 16" id="KW-0812">Transmembrane</keyword>
<evidence type="ECO:0000256" key="2">
    <source>
        <dbReference type="ARBA" id="ARBA00004429"/>
    </source>
</evidence>
<evidence type="ECO:0000256" key="9">
    <source>
        <dbReference type="ARBA" id="ARBA00022777"/>
    </source>
</evidence>
<keyword evidence="12 14" id="KW-0902">Two-component regulatory system</keyword>
<dbReference type="PROSITE" id="PS50109">
    <property type="entry name" value="HIS_KIN"/>
    <property type="match status" value="1"/>
</dbReference>
<comment type="catalytic activity">
    <reaction evidence="1 14">
        <text>ATP + protein L-histidine = ADP + protein N-phospho-L-histidine.</text>
        <dbReference type="EC" id="2.7.13.3"/>
    </reaction>
</comment>
<evidence type="ECO:0000256" key="3">
    <source>
        <dbReference type="ARBA" id="ARBA00022475"/>
    </source>
</evidence>
<keyword evidence="8 14" id="KW-0547">Nucleotide-binding</keyword>
<evidence type="ECO:0000256" key="7">
    <source>
        <dbReference type="ARBA" id="ARBA00022692"/>
    </source>
</evidence>
<dbReference type="SMART" id="SM00387">
    <property type="entry name" value="HATPase_c"/>
    <property type="match status" value="1"/>
</dbReference>
<dbReference type="GO" id="GO:0000155">
    <property type="term" value="F:phosphorelay sensor kinase activity"/>
    <property type="evidence" value="ECO:0007669"/>
    <property type="project" value="UniProtKB-UniRule"/>
</dbReference>
<reference evidence="19 20" key="1">
    <citation type="journal article" date="2012" name="Science">
        <title>Ecological populations of bacteria act as socially cohesive units of antibiotic production and resistance.</title>
        <authorList>
            <person name="Cordero O.X."/>
            <person name="Wildschutte H."/>
            <person name="Kirkup B."/>
            <person name="Proehl S."/>
            <person name="Ngo L."/>
            <person name="Hussain F."/>
            <person name="Le Roux F."/>
            <person name="Mincer T."/>
            <person name="Polz M.F."/>
        </authorList>
    </citation>
    <scope>NUCLEOTIDE SEQUENCE [LARGE SCALE GENOMIC DNA]</scope>
    <source>
        <strain evidence="19 20">1S-45</strain>
    </source>
</reference>
<dbReference type="GO" id="GO:0046983">
    <property type="term" value="F:protein dimerization activity"/>
    <property type="evidence" value="ECO:0007669"/>
    <property type="project" value="UniProtKB-UniRule"/>
</dbReference>
<feature type="coiled-coil region" evidence="15">
    <location>
        <begin position="228"/>
        <end position="255"/>
    </location>
</feature>
<sequence>MNVTLKSNRFSTPKKPIASTIAKGLTSILVLAVLTIGVSLLTLSYSLKDAEVVNVAGSLRMQSYRLAYDVQVKSPQLVNHIANFDESLRSPVMASLDNVLVPAGIKQQYQSILERWGTLSEQLQSQNKHDYLDQVEGVVQQIDQFVLALQHFSENKLKMLAWVGGICLGLIFLITILIVRFAQNKVVKPLAQLVEASQKIQYRQFDIQLNINNDTELDVLALSYKSMAKELAVLYQDLEQAVDKKTAELQQANNALKILYNCSKSLSSARLNVQDFQHVLNDFEHIDGVVACQLWIKEKGGGHIELLAGTEHDLPWSSYSLEEGGMQLGELKWQQQNNPEWKVMESLGRIIARALFFNHNQKQTEQLILMEERGTIARELHDSLAQSLSYLKIQITLLKRNLNKDICQQRCLVATDIIQEVDEVLAQAYTQLRELLSTFRLQIEEADFGEALQQMLKPLKAQTNTNLLVDNQLLSIELDAQQQVHLLQFIREAVLNAIKHASANTIQVKCYVQQRHIMVSINDDGVGFDPSESKLNHYGLGIMQERASRLEAQCYFFSQLGEGSQVTLTMNIDTKEKHDDSK</sequence>
<proteinExistence type="predicted"/>
<feature type="domain" description="Histidine kinase" evidence="17">
    <location>
        <begin position="375"/>
        <end position="574"/>
    </location>
</feature>
<feature type="transmembrane region" description="Helical" evidence="16">
    <location>
        <begin position="21"/>
        <end position="45"/>
    </location>
</feature>
<keyword evidence="20" id="KW-1185">Reference proteome</keyword>
<evidence type="ECO:0000256" key="13">
    <source>
        <dbReference type="ARBA" id="ARBA00023136"/>
    </source>
</evidence>
<dbReference type="Gene3D" id="1.20.120.960">
    <property type="entry name" value="Histidine kinase NarX, sensor domain"/>
    <property type="match status" value="1"/>
</dbReference>